<evidence type="ECO:0000313" key="8">
    <source>
        <dbReference type="Proteomes" id="UP000440668"/>
    </source>
</evidence>
<dbReference type="InterPro" id="IPR052764">
    <property type="entry name" value="GH20_Enzymes"/>
</dbReference>
<dbReference type="Gene3D" id="2.60.120.260">
    <property type="entry name" value="Galactose-binding domain-like"/>
    <property type="match status" value="2"/>
</dbReference>
<dbReference type="PANTHER" id="PTHR43678">
    <property type="entry name" value="PUTATIVE (AFU_ORTHOLOGUE AFUA_2G00640)-RELATED"/>
    <property type="match status" value="1"/>
</dbReference>
<dbReference type="Gene3D" id="3.20.20.80">
    <property type="entry name" value="Glycosidases"/>
    <property type="match status" value="1"/>
</dbReference>
<dbReference type="AlphaFoldDB" id="A0A6N7ZEU3"/>
<feature type="region of interest" description="Disordered" evidence="5">
    <location>
        <begin position="1"/>
        <end position="24"/>
    </location>
</feature>
<evidence type="ECO:0000256" key="5">
    <source>
        <dbReference type="SAM" id="MobiDB-lite"/>
    </source>
</evidence>
<comment type="similarity">
    <text evidence="1">Belongs to the glycosyl hydrolase 20 family.</text>
</comment>
<dbReference type="GO" id="GO:0004563">
    <property type="term" value="F:beta-N-acetylhexosaminidase activity"/>
    <property type="evidence" value="ECO:0007669"/>
    <property type="project" value="InterPro"/>
</dbReference>
<dbReference type="PRINTS" id="PR00738">
    <property type="entry name" value="GLHYDRLASE20"/>
</dbReference>
<dbReference type="Gene3D" id="3.30.379.10">
    <property type="entry name" value="Chitobiase/beta-hexosaminidase domain 2-like"/>
    <property type="match status" value="1"/>
</dbReference>
<dbReference type="GO" id="GO:0005975">
    <property type="term" value="P:carbohydrate metabolic process"/>
    <property type="evidence" value="ECO:0007669"/>
    <property type="project" value="InterPro"/>
</dbReference>
<dbReference type="Pfam" id="PF02838">
    <property type="entry name" value="Glyco_hydro_20b"/>
    <property type="match status" value="1"/>
</dbReference>
<dbReference type="InterPro" id="IPR008979">
    <property type="entry name" value="Galactose-bd-like_sf"/>
</dbReference>
<dbReference type="SUPFAM" id="SSF51445">
    <property type="entry name" value="(Trans)glycosidases"/>
    <property type="match status" value="1"/>
</dbReference>
<accession>A0A6N7ZEU3</accession>
<evidence type="ECO:0000313" key="7">
    <source>
        <dbReference type="EMBL" id="MTG87964.1"/>
    </source>
</evidence>
<feature type="region of interest" description="Disordered" evidence="5">
    <location>
        <begin position="51"/>
        <end position="81"/>
    </location>
</feature>
<comment type="caution">
    <text evidence="7">The sequence shown here is derived from an EMBL/GenBank/DDBJ whole genome shotgun (WGS) entry which is preliminary data.</text>
</comment>
<dbReference type="InterPro" id="IPR015883">
    <property type="entry name" value="Glyco_hydro_20_cat"/>
</dbReference>
<dbReference type="EMBL" id="WMKA01000004">
    <property type="protein sequence ID" value="MTG87964.1"/>
    <property type="molecule type" value="Genomic_DNA"/>
</dbReference>
<keyword evidence="3" id="KW-0326">Glycosidase</keyword>
<dbReference type="SMART" id="SM00231">
    <property type="entry name" value="FA58C"/>
    <property type="match status" value="1"/>
</dbReference>
<evidence type="ECO:0000256" key="1">
    <source>
        <dbReference type="ARBA" id="ARBA00006285"/>
    </source>
</evidence>
<dbReference type="CDD" id="cd06564">
    <property type="entry name" value="GH20_DspB_LnbB-like"/>
    <property type="match status" value="1"/>
</dbReference>
<dbReference type="Pfam" id="PF00754">
    <property type="entry name" value="F5_F8_type_C"/>
    <property type="match status" value="1"/>
</dbReference>
<feature type="region of interest" description="Disordered" evidence="5">
    <location>
        <begin position="105"/>
        <end position="167"/>
    </location>
</feature>
<evidence type="ECO:0000256" key="3">
    <source>
        <dbReference type="ARBA" id="ARBA00023295"/>
    </source>
</evidence>
<protein>
    <submittedName>
        <fullName evidence="7">Family 20 glycosylhydrolase</fullName>
    </submittedName>
</protein>
<dbReference type="Proteomes" id="UP000440668">
    <property type="component" value="Unassembled WGS sequence"/>
</dbReference>
<keyword evidence="2 7" id="KW-0378">Hydrolase</keyword>
<evidence type="ECO:0000256" key="2">
    <source>
        <dbReference type="ARBA" id="ARBA00022801"/>
    </source>
</evidence>
<dbReference type="InterPro" id="IPR000421">
    <property type="entry name" value="FA58C"/>
</dbReference>
<evidence type="ECO:0000256" key="4">
    <source>
        <dbReference type="PIRSR" id="PIRSR625705-1"/>
    </source>
</evidence>
<dbReference type="SUPFAM" id="SSF55545">
    <property type="entry name" value="beta-N-acetylhexosaminidase-like domain"/>
    <property type="match status" value="1"/>
</dbReference>
<reference evidence="7 8" key="1">
    <citation type="submission" date="2019-11" db="EMBL/GenBank/DDBJ databases">
        <title>Cellulosimicrobium composti sp. nov. isolated from a compost.</title>
        <authorList>
            <person name="Yang Y."/>
        </authorList>
    </citation>
    <scope>NUCLEOTIDE SEQUENCE [LARGE SCALE GENOMIC DNA]</scope>
    <source>
        <strain evidence="7 8">BIT-GX5</strain>
    </source>
</reference>
<feature type="compositionally biased region" description="Basic and acidic residues" evidence="5">
    <location>
        <begin position="59"/>
        <end position="81"/>
    </location>
</feature>
<dbReference type="PANTHER" id="PTHR43678:SF1">
    <property type="entry name" value="BETA-N-ACETYLHEXOSAMINIDASE"/>
    <property type="match status" value="1"/>
</dbReference>
<dbReference type="Pfam" id="PF00728">
    <property type="entry name" value="Glyco_hydro_20"/>
    <property type="match status" value="1"/>
</dbReference>
<dbReference type="InterPro" id="IPR017853">
    <property type="entry name" value="GH"/>
</dbReference>
<dbReference type="InterPro" id="IPR025705">
    <property type="entry name" value="Beta_hexosaminidase_sua/sub"/>
</dbReference>
<dbReference type="PROSITE" id="PS50022">
    <property type="entry name" value="FA58C_3"/>
    <property type="match status" value="2"/>
</dbReference>
<feature type="domain" description="F5/8 type C" evidence="6">
    <location>
        <begin position="668"/>
        <end position="787"/>
    </location>
</feature>
<feature type="active site" description="Proton donor" evidence="4">
    <location>
        <position position="490"/>
    </location>
</feature>
<feature type="domain" description="F5/8 type C" evidence="6">
    <location>
        <begin position="790"/>
        <end position="936"/>
    </location>
</feature>
<dbReference type="InterPro" id="IPR015882">
    <property type="entry name" value="HEX_bac_N"/>
</dbReference>
<proteinExistence type="inferred from homology"/>
<organism evidence="7 8">
    <name type="scientific">Cellulosimicrobium composti</name>
    <dbReference type="NCBI Taxonomy" id="2672572"/>
    <lineage>
        <taxon>Bacteria</taxon>
        <taxon>Bacillati</taxon>
        <taxon>Actinomycetota</taxon>
        <taxon>Actinomycetes</taxon>
        <taxon>Micrococcales</taxon>
        <taxon>Promicromonosporaceae</taxon>
        <taxon>Cellulosimicrobium</taxon>
    </lineage>
</organism>
<name>A0A6N7ZEU3_9MICO</name>
<gene>
    <name evidence="7" type="ORF">GJV82_03190</name>
</gene>
<dbReference type="SUPFAM" id="SSF49785">
    <property type="entry name" value="Galactose-binding domain-like"/>
    <property type="match status" value="2"/>
</dbReference>
<sequence length="1028" mass="109346">MAPLCPALPTRRAPPQRPVDGTAAAVPCGRLDSARGEIGISVRDRHVRLPIPARTAEVGPDRPSGRGGDGDVRRCGPSLRRDGRMSARTRCVFLRVLAKVLTDSSTSAELAPDGFVPLPNERKRHQRERRATPGSRTNGGPMQHASARRPDPTPPRPGSARRPRAAATAAVTVAGLAAVAALTTTAPALADEPVNAAPLVVPSLREWTGGTGEFRLDDGARVVVPAALSDLGEQLADEVLELTAHRVDVAVGAEPRDGDVVLVLDPALGHAPGGERFDEEGYALDVDPDVLTITAPTRTGVYYGTRSVLQVLVQDDARSAVPVGESLDWPDYETRGFMLDVGRRFFTPEFVRDYIAMMGWFKLNEFQIHLMDNEISPAGGDWSAAYDGFRLASDDPAFAGLASTDGAYDREDWQSFEDAAAAHGVQIVPEIEGPAHARSVIRWKPEVGLAGGNSDHLDLANPETTATMKAIYDEFVPWFEGPDVHMGVDEYFASPALFREYFNTMAAHLRDLGKHPRAWGSFTQMHGSAAGYDRDVTINAWNNGWYSGASAVADGYDFINTNDATHYVVPFADYYHGNGLDDRWIYETWLPHVAGNVTVAPGAPQGAMFAVWNDLVHADYTEQDVHGLVELTFPAMAQKTWAARTPDLPFSGFSALTRTLGLGPGIDVVEFTGGSERPGELSHGAEVTASSADAGHDAAHLTDGQTTTRWATAATDPATITVDLGAPQRVGAVEVEWTTAHPASYDVETSLDGSAWTRAARHTVAGPGVDRVDLPGDAARWVRLTAVVPATDQGLGAWRLSVLGRPDLALGAAVTASGTEPGTTFVPAHAVDGDPSTRWSADYSAQPWLAVDLGEPRTIDEVTLRWERASASGFRLDVSDDGTTWTEVASRTGMEAAARTDVVTVEPTTARHLRVTVTAKAMEPWLSLYDVEVRGTTPGGAEIDAEATVRCLAGTAYVAVVVRPEETADVAITTAHGSRTFADVAPGRAAYATFSARAGQVAAGTAQVEVTTDGGVATADVPYAGATC</sequence>
<dbReference type="Pfam" id="PF22633">
    <property type="entry name" value="F5_F8_type_C_2"/>
    <property type="match status" value="1"/>
</dbReference>
<evidence type="ECO:0000259" key="6">
    <source>
        <dbReference type="PROSITE" id="PS50022"/>
    </source>
</evidence>
<dbReference type="InterPro" id="IPR029018">
    <property type="entry name" value="Hex-like_dom2"/>
</dbReference>